<gene>
    <name evidence="10" type="ORF">Dacsa_0994</name>
</gene>
<dbReference type="NCBIfam" id="TIGR00915">
    <property type="entry name" value="2A0602"/>
    <property type="match status" value="1"/>
</dbReference>
<dbReference type="SUPFAM" id="SSF82693">
    <property type="entry name" value="Multidrug efflux transporter AcrB pore domain, PN1, PN2, PC1 and PC2 subdomains"/>
    <property type="match status" value="3"/>
</dbReference>
<evidence type="ECO:0000256" key="4">
    <source>
        <dbReference type="ARBA" id="ARBA00022475"/>
    </source>
</evidence>
<feature type="transmembrane region" description="Helical" evidence="9">
    <location>
        <begin position="924"/>
        <end position="945"/>
    </location>
</feature>
<dbReference type="RefSeq" id="WP_015228725.1">
    <property type="nucleotide sequence ID" value="NC_019780.1"/>
</dbReference>
<dbReference type="eggNOG" id="COG0841">
    <property type="taxonomic scope" value="Bacteria"/>
</dbReference>
<evidence type="ECO:0000256" key="8">
    <source>
        <dbReference type="ARBA" id="ARBA00023136"/>
    </source>
</evidence>
<dbReference type="GO" id="GO:0009636">
    <property type="term" value="P:response to toxic substance"/>
    <property type="evidence" value="ECO:0007669"/>
    <property type="project" value="UniProtKB-ARBA"/>
</dbReference>
<dbReference type="SUPFAM" id="SSF82714">
    <property type="entry name" value="Multidrug efflux transporter AcrB TolC docking domain, DN and DC subdomains"/>
    <property type="match status" value="2"/>
</dbReference>
<feature type="transmembrane region" description="Helical" evidence="9">
    <location>
        <begin position="440"/>
        <end position="460"/>
    </location>
</feature>
<evidence type="ECO:0000256" key="3">
    <source>
        <dbReference type="ARBA" id="ARBA00022448"/>
    </source>
</evidence>
<feature type="transmembrane region" description="Helical" evidence="9">
    <location>
        <begin position="1005"/>
        <end position="1027"/>
    </location>
</feature>
<dbReference type="SUPFAM" id="SSF82866">
    <property type="entry name" value="Multidrug efflux transporter AcrB transmembrane domain"/>
    <property type="match status" value="2"/>
</dbReference>
<dbReference type="FunFam" id="1.20.1640.10:FF:000001">
    <property type="entry name" value="Efflux pump membrane transporter"/>
    <property type="match status" value="1"/>
</dbReference>
<dbReference type="PRINTS" id="PR00702">
    <property type="entry name" value="ACRIFLAVINRP"/>
</dbReference>
<feature type="transmembrane region" description="Helical" evidence="9">
    <location>
        <begin position="898"/>
        <end position="918"/>
    </location>
</feature>
<protein>
    <submittedName>
        <fullName evidence="10">Hydrophobe/amphiphile efflux-1 (HAE1) family transporter</fullName>
    </submittedName>
</protein>
<keyword evidence="3" id="KW-0813">Transport</keyword>
<evidence type="ECO:0000256" key="5">
    <source>
        <dbReference type="ARBA" id="ARBA00022519"/>
    </source>
</evidence>
<dbReference type="Gene3D" id="3.30.70.1440">
    <property type="entry name" value="Multidrug efflux transporter AcrB pore domain"/>
    <property type="match status" value="1"/>
</dbReference>
<dbReference type="Pfam" id="PF00873">
    <property type="entry name" value="ACR_tran"/>
    <property type="match status" value="1"/>
</dbReference>
<comment type="similarity">
    <text evidence="2">Belongs to the resistance-nodulation-cell division (RND) (TC 2.A.6) family.</text>
</comment>
<feature type="transmembrane region" description="Helical" evidence="9">
    <location>
        <begin position="973"/>
        <end position="993"/>
    </location>
</feature>
<comment type="subcellular location">
    <subcellularLocation>
        <location evidence="1">Cell inner membrane</location>
        <topology evidence="1">Multi-pass membrane protein</topology>
    </subcellularLocation>
</comment>
<evidence type="ECO:0000256" key="6">
    <source>
        <dbReference type="ARBA" id="ARBA00022692"/>
    </source>
</evidence>
<dbReference type="Gene3D" id="3.30.70.1430">
    <property type="entry name" value="Multidrug efflux transporter AcrB pore domain"/>
    <property type="match status" value="2"/>
</dbReference>
<dbReference type="NCBIfam" id="NF000282">
    <property type="entry name" value="RND_permease_1"/>
    <property type="match status" value="1"/>
</dbReference>
<feature type="transmembrane region" description="Helical" evidence="9">
    <location>
        <begin position="472"/>
        <end position="499"/>
    </location>
</feature>
<dbReference type="FunFam" id="3.30.70.1430:FF:000001">
    <property type="entry name" value="Efflux pump membrane transporter"/>
    <property type="match status" value="1"/>
</dbReference>
<keyword evidence="11" id="KW-1185">Reference proteome</keyword>
<dbReference type="GO" id="GO:0015562">
    <property type="term" value="F:efflux transmembrane transporter activity"/>
    <property type="evidence" value="ECO:0007669"/>
    <property type="project" value="InterPro"/>
</dbReference>
<sequence>MFVNFFIKRPVFATVAAIIVLLVGAISIPTLPIAQYPDISPKQVSVRANYTGADAKTVEETVTTVLEREINGIDGMRYMTSSSTNSGVSSITVTFEADRNQDIAAVDVQNRVSQAEPSLPQPVIRNGVQVSKESNTILMGFGLFTENGEYDNIFLSNYADLYLVDALERVEGVGSVTIFGERKYAMRIWLDPNRLASRNLTAQDVVDALQEQNIQVGAGQVGQPPVPGDQRYQISLRADTRLETTSEFEDLIIASENDGTLIKLKDVGRAELGAQDYSSFLRFRGNEAVGLGINQRPGSNALDVAQGVKERMKELSQDFPPGMQYDIGFDTTDFVQQSMISVIQTLLQAVVLVVLVIFVFLQDWRTTLIPAITIPVSLIGTFAFIKLFGFSINSLTLFGITLATGMVVDDAIIVVENISRKIQDDAYPPRQAAMVAMQELTGAVIATSLVLMAVFIPVAFFPGTTGALYRQFALTIAFAIAVSTFNALTLTPTLSGLLLRQKMPSRGVFAIVFGWFNNFLSGLERSYRGLINFLIRIKTLMLAGFVALLVLTGWVYNQVPQAFLPQEDQGYFITIVQGPEGASLGYTSDVMREIEEYYLDIPEVRATFAVGGFAFGGNTPNQGVIFTPLIPWSERTNPSQSVGAILNQVRGRLMSIPEANVFPVSPPPIRGLGSFGGFQFQLQDRRGNLDINQFVQAMGPLLGAANQRPEIAAAFSRFAANTPILELDVDRDRAKALQVTINDIFSTLQTYFGSRYVNDFTMSRRNYRVYVQADGEFRDNPEEINQLYVRSNTDQMIPLSNLISISETIGAQSINHYNGFRSIEINGEPAPTSSSGEALAAMEAVAAQTLAPGLGYEWSGTSLEQIESGGQAPLIFALGLVFVFLVLAAQYETYIDPLIIMLSVPLAILGALTAQSLRGLNNDIYTQIGLVMLIGLASKNSILIVEFANQLRELGLTITQSAAVAAQKRLRPIIMTAISTLSSIFPLVIATGAGSASRQSLGTAVFGGMFVATFLSLFIVPILYIIIKALGEQLFGSRQRQKGEMTTATISTTKTLTPSSSDNDGKTQ</sequence>
<keyword evidence="8 9" id="KW-0472">Membrane</keyword>
<dbReference type="AlphaFoldDB" id="K9YTQ4"/>
<name>K9YTQ4_DACS8</name>
<proteinExistence type="inferred from homology"/>
<dbReference type="InterPro" id="IPR004764">
    <property type="entry name" value="MdtF-like"/>
</dbReference>
<dbReference type="PATRIC" id="fig|13035.3.peg.1118"/>
<evidence type="ECO:0000313" key="11">
    <source>
        <dbReference type="Proteomes" id="UP000010482"/>
    </source>
</evidence>
<feature type="transmembrane region" description="Helical" evidence="9">
    <location>
        <begin position="533"/>
        <end position="556"/>
    </location>
</feature>
<keyword evidence="6 9" id="KW-0812">Transmembrane</keyword>
<dbReference type="OrthoDB" id="9791035at2"/>
<dbReference type="PANTHER" id="PTHR32063">
    <property type="match status" value="1"/>
</dbReference>
<feature type="transmembrane region" description="Helical" evidence="9">
    <location>
        <begin position="872"/>
        <end position="891"/>
    </location>
</feature>
<dbReference type="EMBL" id="CP003944">
    <property type="protein sequence ID" value="AFZ49715.1"/>
    <property type="molecule type" value="Genomic_DNA"/>
</dbReference>
<dbReference type="STRING" id="13035.Dacsa_0994"/>
<reference evidence="10" key="1">
    <citation type="submission" date="2012-04" db="EMBL/GenBank/DDBJ databases">
        <title>Finished genome of Dactylococcopsis salina PCC 8305.</title>
        <authorList>
            <consortium name="US DOE Joint Genome Institute"/>
            <person name="Gugger M."/>
            <person name="Coursin T."/>
            <person name="Rippka R."/>
            <person name="Tandeau De Marsac N."/>
            <person name="Huntemann M."/>
            <person name="Wei C.-L."/>
            <person name="Han J."/>
            <person name="Detter J.C."/>
            <person name="Han C."/>
            <person name="Tapia R."/>
            <person name="Daligault H."/>
            <person name="Chen A."/>
            <person name="Krypides N."/>
            <person name="Mavromatis K."/>
            <person name="Markowitz V."/>
            <person name="Szeto E."/>
            <person name="Ivanova N."/>
            <person name="Ovchinnikova G."/>
            <person name="Pagani I."/>
            <person name="Pati A."/>
            <person name="Goodwin L."/>
            <person name="Peters L."/>
            <person name="Pitluck S."/>
            <person name="Woyke T."/>
            <person name="Kerfeld C."/>
        </authorList>
    </citation>
    <scope>NUCLEOTIDE SEQUENCE [LARGE SCALE GENOMIC DNA]</scope>
    <source>
        <strain evidence="10">PCC 8305</strain>
    </source>
</reference>
<dbReference type="KEGG" id="dsl:Dacsa_0994"/>
<dbReference type="HOGENOM" id="CLU_002755_0_0_3"/>
<dbReference type="Gene3D" id="3.30.2090.10">
    <property type="entry name" value="Multidrug efflux transporter AcrB TolC docking domain, DN and DC subdomains"/>
    <property type="match status" value="2"/>
</dbReference>
<dbReference type="PANTHER" id="PTHR32063:SF11">
    <property type="entry name" value="CATION OR DRUG EFFLUX SYSTEM PROTEIN"/>
    <property type="match status" value="1"/>
</dbReference>
<keyword evidence="5" id="KW-0997">Cell inner membrane</keyword>
<organism evidence="10 11">
    <name type="scientific">Dactylococcopsis salina (strain PCC 8305)</name>
    <name type="common">Myxobactron salinum</name>
    <dbReference type="NCBI Taxonomy" id="13035"/>
    <lineage>
        <taxon>Bacteria</taxon>
        <taxon>Bacillati</taxon>
        <taxon>Cyanobacteriota</taxon>
        <taxon>Cyanophyceae</taxon>
        <taxon>Nodosilineales</taxon>
        <taxon>Cymatolegaceae</taxon>
        <taxon>Dactylococcopsis</taxon>
    </lineage>
</organism>
<evidence type="ECO:0000256" key="2">
    <source>
        <dbReference type="ARBA" id="ARBA00010942"/>
    </source>
</evidence>
<dbReference type="Gene3D" id="3.30.70.1320">
    <property type="entry name" value="Multidrug efflux transporter AcrB pore domain like"/>
    <property type="match status" value="1"/>
</dbReference>
<evidence type="ECO:0000256" key="9">
    <source>
        <dbReference type="SAM" id="Phobius"/>
    </source>
</evidence>
<accession>K9YTQ4</accession>
<dbReference type="InterPro" id="IPR001036">
    <property type="entry name" value="Acrflvin-R"/>
</dbReference>
<dbReference type="GO" id="GO:0005886">
    <property type="term" value="C:plasma membrane"/>
    <property type="evidence" value="ECO:0007669"/>
    <property type="project" value="UniProtKB-SubCell"/>
</dbReference>
<feature type="transmembrane region" description="Helical" evidence="9">
    <location>
        <begin position="368"/>
        <end position="389"/>
    </location>
</feature>
<feature type="transmembrane region" description="Helical" evidence="9">
    <location>
        <begin position="339"/>
        <end position="361"/>
    </location>
</feature>
<feature type="transmembrane region" description="Helical" evidence="9">
    <location>
        <begin position="395"/>
        <end position="419"/>
    </location>
</feature>
<dbReference type="Gene3D" id="1.20.1640.10">
    <property type="entry name" value="Multidrug efflux transporter AcrB transmembrane domain"/>
    <property type="match status" value="2"/>
</dbReference>
<keyword evidence="4" id="KW-1003">Cell membrane</keyword>
<dbReference type="InterPro" id="IPR027463">
    <property type="entry name" value="AcrB_DN_DC_subdom"/>
</dbReference>
<keyword evidence="7 9" id="KW-1133">Transmembrane helix</keyword>
<evidence type="ECO:0000256" key="7">
    <source>
        <dbReference type="ARBA" id="ARBA00022989"/>
    </source>
</evidence>
<evidence type="ECO:0000256" key="1">
    <source>
        <dbReference type="ARBA" id="ARBA00004429"/>
    </source>
</evidence>
<dbReference type="GO" id="GO:0042910">
    <property type="term" value="F:xenobiotic transmembrane transporter activity"/>
    <property type="evidence" value="ECO:0007669"/>
    <property type="project" value="TreeGrafter"/>
</dbReference>
<evidence type="ECO:0000313" key="10">
    <source>
        <dbReference type="EMBL" id="AFZ49715.1"/>
    </source>
</evidence>
<dbReference type="Proteomes" id="UP000010482">
    <property type="component" value="Chromosome"/>
</dbReference>